<dbReference type="AlphaFoldDB" id="W9V0E6"/>
<evidence type="ECO:0000256" key="4">
    <source>
        <dbReference type="ARBA" id="ARBA00022714"/>
    </source>
</evidence>
<dbReference type="InterPro" id="IPR017938">
    <property type="entry name" value="Riboflavin_synthase-like_b-brl"/>
</dbReference>
<dbReference type="GO" id="GO:0051213">
    <property type="term" value="F:dioxygenase activity"/>
    <property type="evidence" value="ECO:0007669"/>
    <property type="project" value="UniProtKB-KW"/>
</dbReference>
<evidence type="ECO:0000256" key="7">
    <source>
        <dbReference type="ARBA" id="ARBA00023004"/>
    </source>
</evidence>
<dbReference type="SUPFAM" id="SSF52343">
    <property type="entry name" value="Ferredoxin reductase-like, C-terminal NADP-linked domain"/>
    <property type="match status" value="1"/>
</dbReference>
<dbReference type="Gene3D" id="3.10.20.30">
    <property type="match status" value="1"/>
</dbReference>
<organism evidence="11 12">
    <name type="scientific">Nitrincola nitratireducens</name>
    <dbReference type="NCBI Taxonomy" id="1229521"/>
    <lineage>
        <taxon>Bacteria</taxon>
        <taxon>Pseudomonadati</taxon>
        <taxon>Pseudomonadota</taxon>
        <taxon>Gammaproteobacteria</taxon>
        <taxon>Oceanospirillales</taxon>
        <taxon>Oceanospirillaceae</taxon>
        <taxon>Nitrincola</taxon>
    </lineage>
</organism>
<dbReference type="InterPro" id="IPR039261">
    <property type="entry name" value="FNR_nucleotide-bd"/>
</dbReference>
<evidence type="ECO:0000256" key="1">
    <source>
        <dbReference type="ARBA" id="ARBA00001917"/>
    </source>
</evidence>
<evidence type="ECO:0000313" key="12">
    <source>
        <dbReference type="Proteomes" id="UP000019464"/>
    </source>
</evidence>
<dbReference type="PROSITE" id="PS00197">
    <property type="entry name" value="2FE2S_FER_1"/>
    <property type="match status" value="1"/>
</dbReference>
<dbReference type="InterPro" id="IPR001041">
    <property type="entry name" value="2Fe-2S_ferredoxin-type"/>
</dbReference>
<keyword evidence="2" id="KW-0285">Flavoprotein</keyword>
<dbReference type="GO" id="GO:0046872">
    <property type="term" value="F:metal ion binding"/>
    <property type="evidence" value="ECO:0007669"/>
    <property type="project" value="UniProtKB-KW"/>
</dbReference>
<keyword evidence="7" id="KW-0408">Iron</keyword>
<comment type="cofactor">
    <cofactor evidence="1">
        <name>FMN</name>
        <dbReference type="ChEBI" id="CHEBI:58210"/>
    </cofactor>
</comment>
<dbReference type="InterPro" id="IPR054582">
    <property type="entry name" value="DmmA-like_N"/>
</dbReference>
<dbReference type="EC" id="1.-.-.-" evidence="11"/>
<evidence type="ECO:0000259" key="10">
    <source>
        <dbReference type="PROSITE" id="PS51384"/>
    </source>
</evidence>
<dbReference type="PROSITE" id="PS51085">
    <property type="entry name" value="2FE2S_FER_2"/>
    <property type="match status" value="1"/>
</dbReference>
<keyword evidence="12" id="KW-1185">Reference proteome</keyword>
<dbReference type="PANTHER" id="PTHR47354">
    <property type="entry name" value="NADH OXIDOREDUCTASE HCR"/>
    <property type="match status" value="1"/>
</dbReference>
<keyword evidence="6 11" id="KW-0560">Oxidoreductase</keyword>
<evidence type="ECO:0000256" key="2">
    <source>
        <dbReference type="ARBA" id="ARBA00022630"/>
    </source>
</evidence>
<feature type="domain" description="FAD-binding FR-type" evidence="10">
    <location>
        <begin position="3"/>
        <end position="107"/>
    </location>
</feature>
<keyword evidence="3" id="KW-0288">FMN</keyword>
<name>W9V0E6_9GAMM</name>
<evidence type="ECO:0000256" key="8">
    <source>
        <dbReference type="ARBA" id="ARBA00023014"/>
    </source>
</evidence>
<dbReference type="PROSITE" id="PS51384">
    <property type="entry name" value="FAD_FR"/>
    <property type="match status" value="1"/>
</dbReference>
<dbReference type="CDD" id="cd06185">
    <property type="entry name" value="PDR_like"/>
    <property type="match status" value="1"/>
</dbReference>
<dbReference type="GO" id="GO:0051537">
    <property type="term" value="F:2 iron, 2 sulfur cluster binding"/>
    <property type="evidence" value="ECO:0007669"/>
    <property type="project" value="UniProtKB-KW"/>
</dbReference>
<protein>
    <submittedName>
        <fullName evidence="11">Phthalate dioxygenase reductase</fullName>
        <ecNumber evidence="11">1.-.-.-</ecNumber>
    </submittedName>
</protein>
<keyword evidence="4" id="KW-0001">2Fe-2S</keyword>
<feature type="domain" description="2Fe-2S ferredoxin-type" evidence="9">
    <location>
        <begin position="231"/>
        <end position="315"/>
    </location>
</feature>
<dbReference type="EMBL" id="AONB01000001">
    <property type="protein sequence ID" value="EXJ12958.1"/>
    <property type="molecule type" value="Genomic_DNA"/>
</dbReference>
<dbReference type="Gene3D" id="3.40.50.80">
    <property type="entry name" value="Nucleotide-binding domain of ferredoxin-NADP reductase (FNR) module"/>
    <property type="match status" value="1"/>
</dbReference>
<reference evidence="12" key="1">
    <citation type="submission" date="2012-11" db="EMBL/GenBank/DDBJ databases">
        <authorList>
            <person name="Singh A."/>
            <person name="Pinnaka A.K."/>
            <person name="Vaidya B."/>
        </authorList>
    </citation>
    <scope>NUCLEOTIDE SEQUENCE [LARGE SCALE GENOMIC DNA]</scope>
    <source>
        <strain evidence="12">AK23</strain>
    </source>
</reference>
<reference evidence="11 12" key="2">
    <citation type="journal article" date="2015" name="Syst. Appl. Microbiol.">
        <title>Nitrincola nitratireducens sp. nov. isolated from a haloalkaline crater lake.</title>
        <authorList>
            <person name="Singh A."/>
            <person name="Vaidya B."/>
            <person name="Tanuku N.R."/>
            <person name="Pinnaka A.K."/>
        </authorList>
    </citation>
    <scope>NUCLEOTIDE SEQUENCE [LARGE SCALE GENOMIC DNA]</scope>
    <source>
        <strain evidence="11 12">AK23</strain>
    </source>
</reference>
<dbReference type="InterPro" id="IPR006058">
    <property type="entry name" value="2Fe2S_fd_BS"/>
</dbReference>
<evidence type="ECO:0000256" key="6">
    <source>
        <dbReference type="ARBA" id="ARBA00023002"/>
    </source>
</evidence>
<dbReference type="PRINTS" id="PR00409">
    <property type="entry name" value="PHDIOXRDTASE"/>
</dbReference>
<dbReference type="SUPFAM" id="SSF54292">
    <property type="entry name" value="2Fe-2S ferredoxin-like"/>
    <property type="match status" value="1"/>
</dbReference>
<dbReference type="Proteomes" id="UP000019464">
    <property type="component" value="Unassembled WGS sequence"/>
</dbReference>
<keyword evidence="11" id="KW-0223">Dioxygenase</keyword>
<evidence type="ECO:0000256" key="5">
    <source>
        <dbReference type="ARBA" id="ARBA00022723"/>
    </source>
</evidence>
<proteinExistence type="predicted"/>
<dbReference type="STRING" id="1229521.D791_00301"/>
<keyword evidence="5" id="KW-0479">Metal-binding</keyword>
<evidence type="ECO:0000256" key="3">
    <source>
        <dbReference type="ARBA" id="ARBA00022643"/>
    </source>
</evidence>
<dbReference type="Pfam" id="PF00111">
    <property type="entry name" value="Fer2"/>
    <property type="match status" value="1"/>
</dbReference>
<dbReference type="Gene3D" id="2.40.30.10">
    <property type="entry name" value="Translation factors"/>
    <property type="match status" value="1"/>
</dbReference>
<sequence>MMRSMIEVEVTKVKQITDVIREFTLSPMTGSLPGFSSGSHIQLHLPTSVRVLKKAYSLLSDPADTSSYRIAVRLQEHSKGGSRFMHERLSEGDHLHITPPANLFAPNSFARHHLMIAGGIGITPFLSYLAEFQRQSKSYELHYAYRGGVTDAYVTDLRQAFSAKLHTYDSNLEQRLDLDQLLSNQPVGTHVYVCGPERLRLAVQEAATKNAWSPSRIHWEAFAGAEPGQAFQVELARLNKTLEVSADESLLEALEASGVEIPNLCRGGVCGQCVTTYLEGEVEHRDAFLSQADQSQQLMPCVSRGRCGSRLVLDL</sequence>
<dbReference type="InterPro" id="IPR017927">
    <property type="entry name" value="FAD-bd_FR_type"/>
</dbReference>
<accession>W9V0E6</accession>
<gene>
    <name evidence="11" type="primary">ophA1</name>
    <name evidence="11" type="ORF">D791_00301</name>
</gene>
<dbReference type="SUPFAM" id="SSF63380">
    <property type="entry name" value="Riboflavin synthase domain-like"/>
    <property type="match status" value="1"/>
</dbReference>
<dbReference type="InterPro" id="IPR012675">
    <property type="entry name" value="Beta-grasp_dom_sf"/>
</dbReference>
<keyword evidence="8" id="KW-0411">Iron-sulfur</keyword>
<evidence type="ECO:0000313" key="11">
    <source>
        <dbReference type="EMBL" id="EXJ12958.1"/>
    </source>
</evidence>
<dbReference type="CDD" id="cd00207">
    <property type="entry name" value="fer2"/>
    <property type="match status" value="1"/>
</dbReference>
<dbReference type="Pfam" id="PF22290">
    <property type="entry name" value="DmmA-like_N"/>
    <property type="match status" value="1"/>
</dbReference>
<evidence type="ECO:0000259" key="9">
    <source>
        <dbReference type="PROSITE" id="PS51085"/>
    </source>
</evidence>
<dbReference type="InterPro" id="IPR050415">
    <property type="entry name" value="MRET"/>
</dbReference>
<dbReference type="InterPro" id="IPR036010">
    <property type="entry name" value="2Fe-2S_ferredoxin-like_sf"/>
</dbReference>
<dbReference type="RefSeq" id="WP_202806784.1">
    <property type="nucleotide sequence ID" value="NZ_AONB01000001.1"/>
</dbReference>
<dbReference type="PATRIC" id="fig|1229521.3.peg.311"/>
<comment type="caution">
    <text evidence="11">The sequence shown here is derived from an EMBL/GenBank/DDBJ whole genome shotgun (WGS) entry which is preliminary data.</text>
</comment>
<dbReference type="PANTHER" id="PTHR47354:SF1">
    <property type="entry name" value="CARNITINE MONOOXYGENASE REDUCTASE SUBUNIT"/>
    <property type="match status" value="1"/>
</dbReference>